<accession>A0AA38CY82</accession>
<reference evidence="2" key="3">
    <citation type="submission" date="2018-03" db="EMBL/GenBank/DDBJ databases">
        <authorList>
            <person name="Jeon C.O."/>
        </authorList>
    </citation>
    <scope>NUCLEOTIDE SEQUENCE</scope>
    <source>
        <strain evidence="2">JCM 31126</strain>
    </source>
</reference>
<evidence type="ECO:0000313" key="2">
    <source>
        <dbReference type="EMBL" id="AYW46930.1"/>
    </source>
</evidence>
<evidence type="ECO:0000313" key="5">
    <source>
        <dbReference type="Proteomes" id="UP001157039"/>
    </source>
</evidence>
<proteinExistence type="predicted"/>
<dbReference type="KEGG" id="too:C7K38_00230"/>
<protein>
    <submittedName>
        <fullName evidence="3">DNA-directed RNA polymerase subunit beta</fullName>
    </submittedName>
</protein>
<keyword evidence="3" id="KW-0240">DNA-directed RNA polymerase</keyword>
<dbReference type="GO" id="GO:0000428">
    <property type="term" value="C:DNA-directed RNA polymerase complex"/>
    <property type="evidence" value="ECO:0007669"/>
    <property type="project" value="UniProtKB-KW"/>
</dbReference>
<dbReference type="EMBL" id="CP027783">
    <property type="protein sequence ID" value="AYW46930.1"/>
    <property type="molecule type" value="Genomic_DNA"/>
</dbReference>
<dbReference type="AlphaFoldDB" id="A0AA38CY82"/>
<name>A0AA38CY82_9ENTE</name>
<organism evidence="3 5">
    <name type="scientific">Tetragenococcus osmophilus</name>
    <dbReference type="NCBI Taxonomy" id="526944"/>
    <lineage>
        <taxon>Bacteria</taxon>
        <taxon>Bacillati</taxon>
        <taxon>Bacillota</taxon>
        <taxon>Bacilli</taxon>
        <taxon>Lactobacillales</taxon>
        <taxon>Enterococcaceae</taxon>
        <taxon>Tetragenococcus</taxon>
    </lineage>
</organism>
<dbReference type="RefSeq" id="WP_123933750.1">
    <property type="nucleotide sequence ID" value="NZ_BSUW01000001.1"/>
</dbReference>
<reference evidence="2 4" key="1">
    <citation type="journal article" date="2012" name="Int. J. Syst. Evol. Microbiol.">
        <title>Characterization of Tetragenococcus strains from sugar thick juice reveals a novel species, Tetragenococcus osmophilus sp. nov., and divides Tetragenococcus halophilus into two subspecies, T. halophilus subsp. halophilus subsp. nov. and T. halophilus subsp. flandriensis subsp. nov.</title>
        <authorList>
            <person name="Juste A."/>
            <person name="Van Trappen S."/>
            <person name="Verreth C."/>
            <person name="Cleenwerck I."/>
            <person name="De Vos P."/>
            <person name="Lievens B."/>
            <person name="Willems K.A."/>
        </authorList>
    </citation>
    <scope>NUCLEOTIDE SEQUENCE [LARGE SCALE GENOMIC DNA]</scope>
    <source>
        <strain evidence="2 4">JCM 31126</strain>
    </source>
</reference>
<gene>
    <name evidence="2" type="ORF">C7K38_00230</name>
    <name evidence="3" type="ORF">GCM10025885_02960</name>
</gene>
<dbReference type="InterPro" id="IPR024596">
    <property type="entry name" value="RNApol_su_b/EpuA"/>
</dbReference>
<keyword evidence="1" id="KW-0812">Transmembrane</keyword>
<evidence type="ECO:0000313" key="3">
    <source>
        <dbReference type="EMBL" id="GMA71247.1"/>
    </source>
</evidence>
<dbReference type="Pfam" id="PF11772">
    <property type="entry name" value="EpuA"/>
    <property type="match status" value="1"/>
</dbReference>
<evidence type="ECO:0000256" key="1">
    <source>
        <dbReference type="SAM" id="Phobius"/>
    </source>
</evidence>
<keyword evidence="1" id="KW-1133">Transmembrane helix</keyword>
<sequence>MHLSRDVLITLIKVLSVIVLAMVLFFIGLMIGYGVIGDGAPTQVFSRALWQHIFEFIQI</sequence>
<feature type="transmembrane region" description="Helical" evidence="1">
    <location>
        <begin position="12"/>
        <end position="36"/>
    </location>
</feature>
<reference evidence="3 5" key="2">
    <citation type="journal article" date="2014" name="Int. J. Syst. Evol. Microbiol.">
        <title>Complete genome sequence of Corynebacterium casei LMG S-19264T (=DSM 44701T), isolated from a smear-ripened cheese.</title>
        <authorList>
            <consortium name="US DOE Joint Genome Institute (JGI-PGF)"/>
            <person name="Walter F."/>
            <person name="Albersmeier A."/>
            <person name="Kalinowski J."/>
            <person name="Ruckert C."/>
        </authorList>
    </citation>
    <scope>NUCLEOTIDE SEQUENCE [LARGE SCALE GENOMIC DNA]</scope>
    <source>
        <strain evidence="3 5">NBRC 114545</strain>
    </source>
</reference>
<evidence type="ECO:0000313" key="4">
    <source>
        <dbReference type="Proteomes" id="UP000268310"/>
    </source>
</evidence>
<keyword evidence="4" id="KW-1185">Reference proteome</keyword>
<dbReference type="EMBL" id="BSUW01000001">
    <property type="protein sequence ID" value="GMA71247.1"/>
    <property type="molecule type" value="Genomic_DNA"/>
</dbReference>
<dbReference type="Proteomes" id="UP000268310">
    <property type="component" value="Chromosome"/>
</dbReference>
<dbReference type="Proteomes" id="UP001157039">
    <property type="component" value="Unassembled WGS sequence"/>
</dbReference>
<keyword evidence="1" id="KW-0472">Membrane</keyword>
<reference evidence="3" key="4">
    <citation type="submission" date="2023-02" db="EMBL/GenBank/DDBJ databases">
        <authorList>
            <person name="Sun Q."/>
            <person name="Mori K."/>
        </authorList>
    </citation>
    <scope>NUCLEOTIDE SEQUENCE</scope>
    <source>
        <strain evidence="3">NBRC 114545</strain>
    </source>
</reference>
<keyword evidence="3" id="KW-0804">Transcription</keyword>